<keyword evidence="1" id="KW-0614">Plasmid</keyword>
<evidence type="ECO:0000313" key="1">
    <source>
        <dbReference type="EMBL" id="WVS92270.1"/>
    </source>
</evidence>
<evidence type="ECO:0000313" key="2">
    <source>
        <dbReference type="Proteomes" id="UP000267249"/>
    </source>
</evidence>
<gene>
    <name evidence="1" type="ORF">DOP62_14360</name>
</gene>
<proteinExistence type="predicted"/>
<name>A0ACD5A373_SYNEL</name>
<dbReference type="EMBL" id="CP143531">
    <property type="protein sequence ID" value="WVS92270.1"/>
    <property type="molecule type" value="Genomic_DNA"/>
</dbReference>
<dbReference type="Proteomes" id="UP000267249">
    <property type="component" value="Plasmid p11801_4"/>
</dbReference>
<sequence length="76" mass="8358">MTDSHNQLKKDWSTLAELAARLSVTASNELEELPSLLPTICRLLQVEVARCRETGNFEAAGIARAVEAIAESLEKF</sequence>
<protein>
    <submittedName>
        <fullName evidence="1">Uncharacterized protein</fullName>
    </submittedName>
</protein>
<accession>A0ACD5A373</accession>
<organism evidence="1 2">
    <name type="scientific">Synechococcus elongatus PCC 11801</name>
    <dbReference type="NCBI Taxonomy" id="2219813"/>
    <lineage>
        <taxon>Bacteria</taxon>
        <taxon>Bacillati</taxon>
        <taxon>Cyanobacteriota</taxon>
        <taxon>Cyanophyceae</taxon>
        <taxon>Synechococcales</taxon>
        <taxon>Synechococcaceae</taxon>
        <taxon>Synechococcus</taxon>
    </lineage>
</organism>
<geneLocation type="plasmid" evidence="1 2">
    <name>p11801_4</name>
</geneLocation>
<reference evidence="1" key="1">
    <citation type="submission" date="2024-01" db="EMBL/GenBank/DDBJ databases">
        <title>De novo genome assembly and pan-genome analysis of the fast-growing Indian isolates of Synechococcus elongatus: Potential chassis for bioproduction.</title>
        <authorList>
            <person name="Jain V.S."/>
            <person name="Schubert M.G."/>
            <person name="Pritam P."/>
            <person name="Sarnaik A.P."/>
            <person name="Jaiswal D."/>
            <person name="Church G.M."/>
            <person name="Wangikar P."/>
        </authorList>
    </citation>
    <scope>NUCLEOTIDE SEQUENCE</scope>
    <source>
        <strain evidence="1">PCC 11801</strain>
    </source>
</reference>